<comment type="similarity">
    <text evidence="1">Belongs to the LytR/CpsA/Psr (LCP) family.</text>
</comment>
<dbReference type="InterPro" id="IPR050922">
    <property type="entry name" value="LytR/CpsA/Psr_CW_biosynth"/>
</dbReference>
<feature type="region of interest" description="Disordered" evidence="2">
    <location>
        <begin position="332"/>
        <end position="370"/>
    </location>
</feature>
<sequence length="370" mass="38413">MLLVAVPLVVALVAVGGFAVATVLRVSGNIAANVVARPGGEGVVVPDWEGPIDLLIIGSDGRDGLTSGSYGDDDIAGDRSDTLMLLHVNAAHTDATLVSLPRDTMVPFPECTTADGDVEPAVEVAQINSAFDTGPYCTLEVVRELTGIDVDHFVVVNFDGFIDITNAVGGVEVCLAEDVDDPDSQLHLAAGSHTIQGEQALAFVRTRYGIGDGSDLGRIHTQQTYLSALARKVKSAQTLTNPVALFSLADAASRSLRVDEALADPGVLAGLAGALSGVDLSRMVLVQLPVQEYPDDPNRVEPVPDQTEALFAALRDDLPITLAGTDEIAAVDTDTDTETGEDTPADAEHTTAVPVDAHGQTAADTTCAGR</sequence>
<proteinExistence type="inferred from homology"/>
<feature type="domain" description="Cell envelope-related transcriptional attenuator" evidence="3">
    <location>
        <begin position="79"/>
        <end position="234"/>
    </location>
</feature>
<dbReference type="PANTHER" id="PTHR33392:SF6">
    <property type="entry name" value="POLYISOPRENYL-TEICHOIC ACID--PEPTIDOGLYCAN TEICHOIC ACID TRANSFERASE TAGU"/>
    <property type="match status" value="1"/>
</dbReference>
<dbReference type="PANTHER" id="PTHR33392">
    <property type="entry name" value="POLYISOPRENYL-TEICHOIC ACID--PEPTIDOGLYCAN TEICHOIC ACID TRANSFERASE TAGU"/>
    <property type="match status" value="1"/>
</dbReference>
<accession>A0ABY3RN18</accession>
<keyword evidence="5" id="KW-1185">Reference proteome</keyword>
<dbReference type="Proteomes" id="UP001199642">
    <property type="component" value="Chromosome"/>
</dbReference>
<name>A0ABY3RN18_9MICO</name>
<gene>
    <name evidence="4" type="ORF">K8F61_10550</name>
</gene>
<dbReference type="Gene3D" id="3.40.630.190">
    <property type="entry name" value="LCP protein"/>
    <property type="match status" value="1"/>
</dbReference>
<evidence type="ECO:0000256" key="2">
    <source>
        <dbReference type="SAM" id="MobiDB-lite"/>
    </source>
</evidence>
<dbReference type="EMBL" id="CP082781">
    <property type="protein sequence ID" value="UGS25139.1"/>
    <property type="molecule type" value="Genomic_DNA"/>
</dbReference>
<organism evidence="4 5">
    <name type="scientific">Microbacterium resistens</name>
    <dbReference type="NCBI Taxonomy" id="156977"/>
    <lineage>
        <taxon>Bacteria</taxon>
        <taxon>Bacillati</taxon>
        <taxon>Actinomycetota</taxon>
        <taxon>Actinomycetes</taxon>
        <taxon>Micrococcales</taxon>
        <taxon>Microbacteriaceae</taxon>
        <taxon>Microbacterium</taxon>
    </lineage>
</organism>
<evidence type="ECO:0000259" key="3">
    <source>
        <dbReference type="Pfam" id="PF03816"/>
    </source>
</evidence>
<feature type="compositionally biased region" description="Acidic residues" evidence="2">
    <location>
        <begin position="333"/>
        <end position="345"/>
    </location>
</feature>
<evidence type="ECO:0000313" key="5">
    <source>
        <dbReference type="Proteomes" id="UP001199642"/>
    </source>
</evidence>
<evidence type="ECO:0000256" key="1">
    <source>
        <dbReference type="ARBA" id="ARBA00006068"/>
    </source>
</evidence>
<dbReference type="InterPro" id="IPR004474">
    <property type="entry name" value="LytR_CpsA_psr"/>
</dbReference>
<reference evidence="4 5" key="1">
    <citation type="submission" date="2023-01" db="EMBL/GenBank/DDBJ databases">
        <title>Characterization of estradiol degrading bacteria Microbacterium sp. MZT7 and reveal degrading genes through genome analysis.</title>
        <authorList>
            <person name="Hao P."/>
            <person name="Gao Y."/>
        </authorList>
    </citation>
    <scope>NUCLEOTIDE SEQUENCE [LARGE SCALE GENOMIC DNA]</scope>
    <source>
        <strain evidence="4 5">MZT7</strain>
    </source>
</reference>
<protein>
    <submittedName>
        <fullName evidence="4">LCP family protein</fullName>
    </submittedName>
</protein>
<evidence type="ECO:0000313" key="4">
    <source>
        <dbReference type="EMBL" id="UGS25139.1"/>
    </source>
</evidence>
<dbReference type="Pfam" id="PF03816">
    <property type="entry name" value="LytR_cpsA_psr"/>
    <property type="match status" value="1"/>
</dbReference>
<dbReference type="NCBIfam" id="TIGR00350">
    <property type="entry name" value="lytR_cpsA_psr"/>
    <property type="match status" value="1"/>
</dbReference>
<dbReference type="RefSeq" id="WP_231818964.1">
    <property type="nucleotide sequence ID" value="NZ_CP082781.1"/>
</dbReference>